<evidence type="ECO:0000313" key="2">
    <source>
        <dbReference type="Proteomes" id="UP001140949"/>
    </source>
</evidence>
<reference evidence="1" key="1">
    <citation type="journal article" date="2023" name="GigaByte">
        <title>Genome assembly of the bearded iris, Iris pallida Lam.</title>
        <authorList>
            <person name="Bruccoleri R.E."/>
            <person name="Oakeley E.J."/>
            <person name="Faust A.M.E."/>
            <person name="Altorfer M."/>
            <person name="Dessus-Babus S."/>
            <person name="Burckhardt D."/>
            <person name="Oertli M."/>
            <person name="Naumann U."/>
            <person name="Petersen F."/>
            <person name="Wong J."/>
        </authorList>
    </citation>
    <scope>NUCLEOTIDE SEQUENCE</scope>
    <source>
        <strain evidence="1">GSM-AAB239-AS_SAM_17_03QT</strain>
    </source>
</reference>
<reference evidence="1" key="2">
    <citation type="submission" date="2023-04" db="EMBL/GenBank/DDBJ databases">
        <authorList>
            <person name="Bruccoleri R.E."/>
            <person name="Oakeley E.J."/>
            <person name="Faust A.-M."/>
            <person name="Dessus-Babus S."/>
            <person name="Altorfer M."/>
            <person name="Burckhardt D."/>
            <person name="Oertli M."/>
            <person name="Naumann U."/>
            <person name="Petersen F."/>
            <person name="Wong J."/>
        </authorList>
    </citation>
    <scope>NUCLEOTIDE SEQUENCE</scope>
    <source>
        <strain evidence="1">GSM-AAB239-AS_SAM_17_03QT</strain>
        <tissue evidence="1">Leaf</tissue>
    </source>
</reference>
<accession>A0AAX6H9R5</accession>
<keyword evidence="2" id="KW-1185">Reference proteome</keyword>
<dbReference type="EMBL" id="JANAVB010011200">
    <property type="protein sequence ID" value="KAJ6837736.1"/>
    <property type="molecule type" value="Genomic_DNA"/>
</dbReference>
<protein>
    <submittedName>
        <fullName evidence="1">Photosystem I subunit O</fullName>
    </submittedName>
</protein>
<dbReference type="Proteomes" id="UP001140949">
    <property type="component" value="Unassembled WGS sequence"/>
</dbReference>
<proteinExistence type="predicted"/>
<comment type="caution">
    <text evidence="1">The sequence shown here is derived from an EMBL/GenBank/DDBJ whole genome shotgun (WGS) entry which is preliminary data.</text>
</comment>
<sequence length="83" mass="8919">MSGQRSRLPLPSAFLPLGSGGVLILPDGLCFDRGFRRQPWSSRSSPPFVGHPDFLTRSFAQVFGRIFPCPGVGELPVPAAPIV</sequence>
<gene>
    <name evidence="1" type="ORF">M6B38_323435</name>
</gene>
<dbReference type="AlphaFoldDB" id="A0AAX6H9R5"/>
<organism evidence="1 2">
    <name type="scientific">Iris pallida</name>
    <name type="common">Sweet iris</name>
    <dbReference type="NCBI Taxonomy" id="29817"/>
    <lineage>
        <taxon>Eukaryota</taxon>
        <taxon>Viridiplantae</taxon>
        <taxon>Streptophyta</taxon>
        <taxon>Embryophyta</taxon>
        <taxon>Tracheophyta</taxon>
        <taxon>Spermatophyta</taxon>
        <taxon>Magnoliopsida</taxon>
        <taxon>Liliopsida</taxon>
        <taxon>Asparagales</taxon>
        <taxon>Iridaceae</taxon>
        <taxon>Iridoideae</taxon>
        <taxon>Irideae</taxon>
        <taxon>Iris</taxon>
    </lineage>
</organism>
<name>A0AAX6H9R5_IRIPA</name>
<evidence type="ECO:0000313" key="1">
    <source>
        <dbReference type="EMBL" id="KAJ6837736.1"/>
    </source>
</evidence>